<evidence type="ECO:0000259" key="3">
    <source>
        <dbReference type="Pfam" id="PF04195"/>
    </source>
</evidence>
<protein>
    <recommendedName>
        <fullName evidence="3">Transposase (putative) gypsy type domain-containing protein</fullName>
    </recommendedName>
</protein>
<dbReference type="Proteomes" id="UP000324705">
    <property type="component" value="Chromosome 7A"/>
</dbReference>
<feature type="region of interest" description="Disordered" evidence="2">
    <location>
        <begin position="1"/>
        <end position="23"/>
    </location>
</feature>
<feature type="region of interest" description="Disordered" evidence="2">
    <location>
        <begin position="240"/>
        <end position="347"/>
    </location>
</feature>
<gene>
    <name evidence="4" type="ORF">TRITD_7Av1G040790</name>
</gene>
<dbReference type="Pfam" id="PF04195">
    <property type="entry name" value="Transposase_28"/>
    <property type="match status" value="1"/>
</dbReference>
<feature type="domain" description="Transposase (putative) gypsy type" evidence="3">
    <location>
        <begin position="73"/>
        <end position="140"/>
    </location>
</feature>
<accession>A0A9R0Z453</accession>
<dbReference type="Gramene" id="TRITD7Av1G040790.1">
    <property type="protein sequence ID" value="TRITD7Av1G040790.1"/>
    <property type="gene ID" value="TRITD7Av1G040790"/>
</dbReference>
<dbReference type="AlphaFoldDB" id="A0A9R0Z453"/>
<keyword evidence="1" id="KW-0175">Coiled coil</keyword>
<feature type="coiled-coil region" evidence="1">
    <location>
        <begin position="418"/>
        <end position="445"/>
    </location>
</feature>
<feature type="compositionally biased region" description="Low complexity" evidence="2">
    <location>
        <begin position="9"/>
        <end position="23"/>
    </location>
</feature>
<dbReference type="EMBL" id="LT934123">
    <property type="protein sequence ID" value="VAI71001.1"/>
    <property type="molecule type" value="Genomic_DNA"/>
</dbReference>
<reference evidence="4 5" key="1">
    <citation type="submission" date="2017-09" db="EMBL/GenBank/DDBJ databases">
        <authorList>
            <consortium name="International Durum Wheat Genome Sequencing Consortium (IDWGSC)"/>
            <person name="Milanesi L."/>
        </authorList>
    </citation>
    <scope>NUCLEOTIDE SEQUENCE [LARGE SCALE GENOMIC DNA]</scope>
    <source>
        <strain evidence="5">cv. Svevo</strain>
    </source>
</reference>
<evidence type="ECO:0000313" key="4">
    <source>
        <dbReference type="EMBL" id="VAI71001.1"/>
    </source>
</evidence>
<feature type="compositionally biased region" description="Basic and acidic residues" evidence="2">
    <location>
        <begin position="263"/>
        <end position="273"/>
    </location>
</feature>
<dbReference type="InterPro" id="IPR007321">
    <property type="entry name" value="Transposase_28"/>
</dbReference>
<keyword evidence="5" id="KW-1185">Reference proteome</keyword>
<proteinExistence type="predicted"/>
<dbReference type="PANTHER" id="PTHR31099:SF28">
    <property type="entry name" value="F5J5.12"/>
    <property type="match status" value="1"/>
</dbReference>
<organism evidence="4 5">
    <name type="scientific">Triticum turgidum subsp. durum</name>
    <name type="common">Durum wheat</name>
    <name type="synonym">Triticum durum</name>
    <dbReference type="NCBI Taxonomy" id="4567"/>
    <lineage>
        <taxon>Eukaryota</taxon>
        <taxon>Viridiplantae</taxon>
        <taxon>Streptophyta</taxon>
        <taxon>Embryophyta</taxon>
        <taxon>Tracheophyta</taxon>
        <taxon>Spermatophyta</taxon>
        <taxon>Magnoliopsida</taxon>
        <taxon>Liliopsida</taxon>
        <taxon>Poales</taxon>
        <taxon>Poaceae</taxon>
        <taxon>BOP clade</taxon>
        <taxon>Pooideae</taxon>
        <taxon>Triticodae</taxon>
        <taxon>Triticeae</taxon>
        <taxon>Triticinae</taxon>
        <taxon>Triticum</taxon>
    </lineage>
</organism>
<sequence>MPSSPAPSPVVVLSDDGAASGAPSRSAAERIASTLTTQAAVDALCKNHDMPRGFAARPAGELRACSAPPRGSVCVYAHMLETGVRFPLHPFFCDALNHFGLAPGQLSINGWRVLVGFVAICHEAGVPPSMALFRHFFKLYNRNDWYYFRCRAFAGVLFTGTSYSQSEREWKGAFFFLTSPESWRCPVRWGEPPYKSSAAGPALTSHQKQSAEKLLAVHGTARDLRAYLRQTDLAAALSADLAGAPPPPQPSPRSTVAKGVDPPVRDMTDKMPVEKTAAPAARTEQVKSEAHGDTLPMSGKKRRREEGTATNGHHCAAPVSTPRAPSGFDPRSPRSPVPDTHDGDGAGWKAAQKVLEGLVTPSRERHFAASKPSDLLASSYVAVLQAANYATFSLNYALELDEKVVARERDNLALWEQVEKEKAARQAAVAELEKVKAELEIAQATAVQQFLGSGEYTRRLAEHALPAYLRGAEEMKRVALRHYPRLDATKLVLPLD</sequence>
<dbReference type="OMA" id="REWKGAF"/>
<name>A0A9R0Z453_TRITD</name>
<evidence type="ECO:0000256" key="2">
    <source>
        <dbReference type="SAM" id="MobiDB-lite"/>
    </source>
</evidence>
<evidence type="ECO:0000313" key="5">
    <source>
        <dbReference type="Proteomes" id="UP000324705"/>
    </source>
</evidence>
<evidence type="ECO:0000256" key="1">
    <source>
        <dbReference type="SAM" id="Coils"/>
    </source>
</evidence>
<dbReference type="PANTHER" id="PTHR31099">
    <property type="entry name" value="OS06G0165300 PROTEIN"/>
    <property type="match status" value="1"/>
</dbReference>